<evidence type="ECO:0000313" key="2">
    <source>
        <dbReference type="EMBL" id="MDM8202377.1"/>
    </source>
</evidence>
<organism evidence="2 3">
    <name type="scientific">Allofournierella massiliensis</name>
    <dbReference type="NCBI Taxonomy" id="1650663"/>
    <lineage>
        <taxon>Bacteria</taxon>
        <taxon>Bacillati</taxon>
        <taxon>Bacillota</taxon>
        <taxon>Clostridia</taxon>
        <taxon>Eubacteriales</taxon>
        <taxon>Oscillospiraceae</taxon>
        <taxon>Allofournierella</taxon>
    </lineage>
</organism>
<feature type="chain" id="PRO_5045448548" evidence="1">
    <location>
        <begin position="22"/>
        <end position="163"/>
    </location>
</feature>
<dbReference type="EMBL" id="JAUDCL010000036">
    <property type="protein sequence ID" value="MDM8202377.1"/>
    <property type="molecule type" value="Genomic_DNA"/>
</dbReference>
<accession>A0ABT7UU19</accession>
<evidence type="ECO:0000313" key="3">
    <source>
        <dbReference type="Proteomes" id="UP001529380"/>
    </source>
</evidence>
<keyword evidence="3" id="KW-1185">Reference proteome</keyword>
<proteinExistence type="predicted"/>
<dbReference type="RefSeq" id="WP_289600677.1">
    <property type="nucleotide sequence ID" value="NZ_JAUDCL010000036.1"/>
</dbReference>
<evidence type="ECO:0000256" key="1">
    <source>
        <dbReference type="SAM" id="SignalP"/>
    </source>
</evidence>
<keyword evidence="1" id="KW-0732">Signal</keyword>
<name>A0ABT7UU19_9FIRM</name>
<feature type="signal peptide" evidence="1">
    <location>
        <begin position="1"/>
        <end position="21"/>
    </location>
</feature>
<gene>
    <name evidence="2" type="ORF">QUW08_13895</name>
</gene>
<comment type="caution">
    <text evidence="2">The sequence shown here is derived from an EMBL/GenBank/DDBJ whole genome shotgun (WGS) entry which is preliminary data.</text>
</comment>
<protein>
    <submittedName>
        <fullName evidence="2">Uncharacterized protein</fullName>
    </submittedName>
</protein>
<sequence length="163" mass="17169">MKRFTVIFSILLVLCFGGTLAYVAATPDFVPPSAAVPAAQAEDPDAPVWNETMDSLLACLEEKGLISGERLTLASDGLCSLAVSESGAEFYWWDLDALDKDSAEYAAYESLKTEGSIDLFNSGSLISPASNGPFALLTTGYTGDVDALTDAFMAFGQSETKAG</sequence>
<dbReference type="Proteomes" id="UP001529380">
    <property type="component" value="Unassembled WGS sequence"/>
</dbReference>
<reference evidence="2 3" key="1">
    <citation type="submission" date="2023-06" db="EMBL/GenBank/DDBJ databases">
        <title>Identification and characterization of horizontal gene transfer across gut microbiota members of farm animals based on homology search.</title>
        <authorList>
            <person name="Schwarzerova J."/>
            <person name="Nykrynova M."/>
            <person name="Jureckova K."/>
            <person name="Cejkova D."/>
            <person name="Rychlik I."/>
        </authorList>
    </citation>
    <scope>NUCLEOTIDE SEQUENCE [LARGE SCALE GENOMIC DNA]</scope>
    <source>
        <strain evidence="2 3">ET340</strain>
    </source>
</reference>